<dbReference type="OrthoDB" id="9802525at2"/>
<feature type="domain" description="Glycosyltransferase subfamily 4-like N-terminal" evidence="2">
    <location>
        <begin position="15"/>
        <end position="191"/>
    </location>
</feature>
<dbReference type="AlphaFoldDB" id="K9XR28"/>
<evidence type="ECO:0000259" key="2">
    <source>
        <dbReference type="Pfam" id="PF13439"/>
    </source>
</evidence>
<evidence type="ECO:0000313" key="4">
    <source>
        <dbReference type="Proteomes" id="UP000010473"/>
    </source>
</evidence>
<dbReference type="InterPro" id="IPR028098">
    <property type="entry name" value="Glyco_trans_4-like_N"/>
</dbReference>
<dbReference type="PANTHER" id="PTHR45947">
    <property type="entry name" value="SULFOQUINOVOSYL TRANSFERASE SQD2"/>
    <property type="match status" value="1"/>
</dbReference>
<dbReference type="Pfam" id="PF13439">
    <property type="entry name" value="Glyco_transf_4"/>
    <property type="match status" value="1"/>
</dbReference>
<protein>
    <submittedName>
        <fullName evidence="3">Glycosyl transferase group 1</fullName>
    </submittedName>
</protein>
<accession>K9XR28</accession>
<dbReference type="InterPro" id="IPR001296">
    <property type="entry name" value="Glyco_trans_1"/>
</dbReference>
<dbReference type="STRING" id="111780.Sta7437_1426"/>
<dbReference type="Gene3D" id="3.40.50.2000">
    <property type="entry name" value="Glycogen Phosphorylase B"/>
    <property type="match status" value="2"/>
</dbReference>
<dbReference type="Proteomes" id="UP000010473">
    <property type="component" value="Chromosome"/>
</dbReference>
<dbReference type="SUPFAM" id="SSF53756">
    <property type="entry name" value="UDP-Glycosyltransferase/glycogen phosphorylase"/>
    <property type="match status" value="1"/>
</dbReference>
<keyword evidence="3" id="KW-0808">Transferase</keyword>
<dbReference type="HOGENOM" id="CLU_009583_2_0_3"/>
<sequence length="414" mass="46983">MKIAIISSGFLPVVDGVSIAVFNRLIKLSKWGHQVLLFCPDYSPLLEIYPDWQNYTGNILPGVKVISLPSVPAIALNFERDPTAKSYQIVLDQLQQFQPDIIHVDEPERLATRFLRLPGVAFAKQAGISCVSFFHTNYIDYAEDYFPLPRLLMRLFQSLLKLMFARIYNSYDLTLVATEITKKKVRQMGINNVLQDRLLGINLNEFNSVTRQNNFWQKQYNISEIDHKIKLICIGRLTPDKGWNFTLNVFEQLAKEIELNNLAIIIIGEGDLKEKIAEKFSQLTSNFYLLGRVSPTDIPALLVNSDIYMTASEKETTGLTILEASAAGIPIIAPSAGGVIDNIIDGKTGFIFEPQNIDDFLSKLKLLIAEQHLRQAMGNEGKNFVAKFDWDKAVNNLLKIWQKQIEEKEHKFLS</sequence>
<dbReference type="PANTHER" id="PTHR45947:SF3">
    <property type="entry name" value="SULFOQUINOVOSYL TRANSFERASE SQD2"/>
    <property type="match status" value="1"/>
</dbReference>
<dbReference type="KEGG" id="scs:Sta7437_1426"/>
<dbReference type="PATRIC" id="fig|111780.3.peg.1487"/>
<feature type="domain" description="Glycosyl transferase family 1" evidence="1">
    <location>
        <begin position="226"/>
        <end position="383"/>
    </location>
</feature>
<proteinExistence type="predicted"/>
<evidence type="ECO:0000313" key="3">
    <source>
        <dbReference type="EMBL" id="AFZ34993.1"/>
    </source>
</evidence>
<gene>
    <name evidence="3" type="ordered locus">Sta7437_1426</name>
</gene>
<reference evidence="4" key="1">
    <citation type="journal article" date="2013" name="Proc. Natl. Acad. Sci. U.S.A.">
        <title>Improving the coverage of the cyanobacterial phylum using diversity-driven genome sequencing.</title>
        <authorList>
            <person name="Shih P.M."/>
            <person name="Wu D."/>
            <person name="Latifi A."/>
            <person name="Axen S.D."/>
            <person name="Fewer D.P."/>
            <person name="Talla E."/>
            <person name="Calteau A."/>
            <person name="Cai F."/>
            <person name="Tandeau de Marsac N."/>
            <person name="Rippka R."/>
            <person name="Herdman M."/>
            <person name="Sivonen K."/>
            <person name="Coursin T."/>
            <person name="Laurent T."/>
            <person name="Goodwin L."/>
            <person name="Nolan M."/>
            <person name="Davenport K.W."/>
            <person name="Han C.S."/>
            <person name="Rubin E.M."/>
            <person name="Eisen J.A."/>
            <person name="Woyke T."/>
            <person name="Gugger M."/>
            <person name="Kerfeld C.A."/>
        </authorList>
    </citation>
    <scope>NUCLEOTIDE SEQUENCE [LARGE SCALE GENOMIC DNA]</scope>
    <source>
        <strain evidence="4">ATCC 29371 / PCC 7437</strain>
    </source>
</reference>
<dbReference type="Pfam" id="PF00534">
    <property type="entry name" value="Glycos_transf_1"/>
    <property type="match status" value="1"/>
</dbReference>
<evidence type="ECO:0000259" key="1">
    <source>
        <dbReference type="Pfam" id="PF00534"/>
    </source>
</evidence>
<dbReference type="eggNOG" id="COG0438">
    <property type="taxonomic scope" value="Bacteria"/>
</dbReference>
<dbReference type="GO" id="GO:0016757">
    <property type="term" value="F:glycosyltransferase activity"/>
    <property type="evidence" value="ECO:0007669"/>
    <property type="project" value="InterPro"/>
</dbReference>
<keyword evidence="4" id="KW-1185">Reference proteome</keyword>
<dbReference type="RefSeq" id="WP_015192665.1">
    <property type="nucleotide sequence ID" value="NC_019748.1"/>
</dbReference>
<organism evidence="3 4">
    <name type="scientific">Stanieria cyanosphaera (strain ATCC 29371 / PCC 7437)</name>
    <dbReference type="NCBI Taxonomy" id="111780"/>
    <lineage>
        <taxon>Bacteria</taxon>
        <taxon>Bacillati</taxon>
        <taxon>Cyanobacteriota</taxon>
        <taxon>Cyanophyceae</taxon>
        <taxon>Pleurocapsales</taxon>
        <taxon>Dermocarpellaceae</taxon>
        <taxon>Stanieria</taxon>
    </lineage>
</organism>
<dbReference type="EMBL" id="CP003653">
    <property type="protein sequence ID" value="AFZ34993.1"/>
    <property type="molecule type" value="Genomic_DNA"/>
</dbReference>
<name>K9XR28_STAC7</name>
<dbReference type="InterPro" id="IPR050194">
    <property type="entry name" value="Glycosyltransferase_grp1"/>
</dbReference>